<dbReference type="Proteomes" id="UP000317982">
    <property type="component" value="Unassembled WGS sequence"/>
</dbReference>
<dbReference type="RefSeq" id="WP_142702796.1">
    <property type="nucleotide sequence ID" value="NZ_VIRS01000002.1"/>
</dbReference>
<dbReference type="GO" id="GO:0016787">
    <property type="term" value="F:hydrolase activity"/>
    <property type="evidence" value="ECO:0007669"/>
    <property type="project" value="UniProtKB-KW"/>
</dbReference>
<dbReference type="Gene3D" id="3.40.50.1820">
    <property type="entry name" value="alpha/beta hydrolase"/>
    <property type="match status" value="1"/>
</dbReference>
<reference evidence="1 2" key="1">
    <citation type="submission" date="2019-07" db="EMBL/GenBank/DDBJ databases">
        <title>Cryptosporangium phraense sp. nov., isolated from plant litter.</title>
        <authorList>
            <person name="Suriyachadkun C."/>
        </authorList>
    </citation>
    <scope>NUCLEOTIDE SEQUENCE [LARGE SCALE GENOMIC DNA]</scope>
    <source>
        <strain evidence="1 2">A-T 5661</strain>
    </source>
</reference>
<keyword evidence="1" id="KW-0378">Hydrolase</keyword>
<comment type="caution">
    <text evidence="1">The sequence shown here is derived from an EMBL/GenBank/DDBJ whole genome shotgun (WGS) entry which is preliminary data.</text>
</comment>
<evidence type="ECO:0000313" key="1">
    <source>
        <dbReference type="EMBL" id="TQS46268.1"/>
    </source>
</evidence>
<proteinExistence type="predicted"/>
<dbReference type="SUPFAM" id="SSF53474">
    <property type="entry name" value="alpha/beta-Hydrolases"/>
    <property type="match status" value="1"/>
</dbReference>
<evidence type="ECO:0000313" key="2">
    <source>
        <dbReference type="Proteomes" id="UP000317982"/>
    </source>
</evidence>
<gene>
    <name evidence="1" type="ORF">FL583_02410</name>
</gene>
<dbReference type="AlphaFoldDB" id="A0A545AY76"/>
<protein>
    <submittedName>
        <fullName evidence="1">Alpha/beta hydrolase</fullName>
    </submittedName>
</protein>
<accession>A0A545AY76</accession>
<name>A0A545AY76_9ACTN</name>
<dbReference type="InParanoid" id="A0A545AY76"/>
<dbReference type="InterPro" id="IPR029058">
    <property type="entry name" value="AB_hydrolase_fold"/>
</dbReference>
<dbReference type="OrthoDB" id="6059224at2"/>
<sequence length="272" mass="28284">MTESIRGVAAGVPFIAVPPSGGGPAPLVVVWHLLDAPRTEVAMAAALPLTGVPAWRVYLGLPFTGARMPPGGLDEIMALVRDDTLLNLHGAAITQAAAELPAVLEALRKQLPASALVDEPLTLIGGSAGGAVALLTFAELERPVRALVAINAAIRATSVVALVERSFGIEYEWSEESRRLAGRLDFVARAGEFPEVPVLIVSGEHDHDDFRADAVALREALPGARLVVVAGLAHPLALEPGLEAAAQTPEAREVDAVVGSFSRSLMGSGSER</sequence>
<organism evidence="1 2">
    <name type="scientific">Cryptosporangium phraense</name>
    <dbReference type="NCBI Taxonomy" id="2593070"/>
    <lineage>
        <taxon>Bacteria</taxon>
        <taxon>Bacillati</taxon>
        <taxon>Actinomycetota</taxon>
        <taxon>Actinomycetes</taxon>
        <taxon>Cryptosporangiales</taxon>
        <taxon>Cryptosporangiaceae</taxon>
        <taxon>Cryptosporangium</taxon>
    </lineage>
</organism>
<dbReference type="EMBL" id="VIRS01000002">
    <property type="protein sequence ID" value="TQS46268.1"/>
    <property type="molecule type" value="Genomic_DNA"/>
</dbReference>
<keyword evidence="2" id="KW-1185">Reference proteome</keyword>